<evidence type="ECO:0000256" key="4">
    <source>
        <dbReference type="ARBA" id="ARBA00039977"/>
    </source>
</evidence>
<organism evidence="6">
    <name type="scientific">Lygus hesperus</name>
    <name type="common">Western plant bug</name>
    <dbReference type="NCBI Taxonomy" id="30085"/>
    <lineage>
        <taxon>Eukaryota</taxon>
        <taxon>Metazoa</taxon>
        <taxon>Ecdysozoa</taxon>
        <taxon>Arthropoda</taxon>
        <taxon>Hexapoda</taxon>
        <taxon>Insecta</taxon>
        <taxon>Pterygota</taxon>
        <taxon>Neoptera</taxon>
        <taxon>Paraneoptera</taxon>
        <taxon>Hemiptera</taxon>
        <taxon>Heteroptera</taxon>
        <taxon>Panheteroptera</taxon>
        <taxon>Cimicomorpha</taxon>
        <taxon>Miridae</taxon>
        <taxon>Mirini</taxon>
        <taxon>Lygus</taxon>
    </lineage>
</organism>
<reference evidence="6" key="1">
    <citation type="journal article" date="2014" name="PLoS ONE">
        <title>Transcriptome-Based Identification of ABC Transporters in the Western Tarnished Plant Bug Lygus hesperus.</title>
        <authorList>
            <person name="Hull J.J."/>
            <person name="Chaney K."/>
            <person name="Geib S.M."/>
            <person name="Fabrick J.A."/>
            <person name="Brent C.S."/>
            <person name="Walsh D."/>
            <person name="Lavine L.C."/>
        </authorList>
    </citation>
    <scope>NUCLEOTIDE SEQUENCE</scope>
</reference>
<dbReference type="AlphaFoldDB" id="A0A0A9WGI2"/>
<dbReference type="PANTHER" id="PTHR12059">
    <property type="entry name" value="RIBOSOMAL PROTEIN L23-RELATED"/>
    <property type="match status" value="1"/>
</dbReference>
<reference evidence="6" key="2">
    <citation type="submission" date="2014-07" db="EMBL/GenBank/DDBJ databases">
        <authorList>
            <person name="Hull J."/>
        </authorList>
    </citation>
    <scope>NUCLEOTIDE SEQUENCE</scope>
</reference>
<accession>A0A0A9WGI2</accession>
<evidence type="ECO:0000256" key="3">
    <source>
        <dbReference type="ARBA" id="ARBA00023274"/>
    </source>
</evidence>
<dbReference type="SUPFAM" id="SSF54189">
    <property type="entry name" value="Ribosomal proteins S24e, L23 and L15e"/>
    <property type="match status" value="1"/>
</dbReference>
<dbReference type="GO" id="GO:0005762">
    <property type="term" value="C:mitochondrial large ribosomal subunit"/>
    <property type="evidence" value="ECO:0007669"/>
    <property type="project" value="TreeGrafter"/>
</dbReference>
<dbReference type="PANTHER" id="PTHR12059:SF5">
    <property type="entry name" value="LARGE RIBOSOMAL SUBUNIT PROTEIN UL23M"/>
    <property type="match status" value="1"/>
</dbReference>
<sequence length="198" mass="22998">MNSLRTSMLWSTNRVLSATTNAALNPTRKHRKRVRVGTASAGAKVDADTTPNLETGTKKIADKVPLTVEEKYHKKHKYVCGSQEMTPHSPIHLPSDVLVLLPPSKPLHTQNTALFKVPMKMNKVQIRNYLEQLYRVRIHRIGVLILLGKFRRNKLGFYVKRPDEKRAYVRFYEPFVFPNLPERIQTMLEKKRQQQQQQ</sequence>
<evidence type="ECO:0000256" key="1">
    <source>
        <dbReference type="ARBA" id="ARBA00006700"/>
    </source>
</evidence>
<evidence type="ECO:0000313" key="6">
    <source>
        <dbReference type="EMBL" id="JAG06909.1"/>
    </source>
</evidence>
<dbReference type="Pfam" id="PF00276">
    <property type="entry name" value="Ribosomal_L23"/>
    <property type="match status" value="1"/>
</dbReference>
<protein>
    <recommendedName>
        <fullName evidence="4">Large ribosomal subunit protein uL23m</fullName>
    </recommendedName>
    <alternativeName>
        <fullName evidence="5">39S ribosomal protein L23, mitochondrial</fullName>
    </alternativeName>
</protein>
<name>A0A0A9WGI2_LYGHE</name>
<dbReference type="InterPro" id="IPR013025">
    <property type="entry name" value="Ribosomal_uL23-like"/>
</dbReference>
<keyword evidence="2" id="KW-0689">Ribosomal protein</keyword>
<feature type="non-terminal residue" evidence="6">
    <location>
        <position position="198"/>
    </location>
</feature>
<dbReference type="InterPro" id="IPR012677">
    <property type="entry name" value="Nucleotide-bd_a/b_plait_sf"/>
</dbReference>
<evidence type="ECO:0000256" key="2">
    <source>
        <dbReference type="ARBA" id="ARBA00022980"/>
    </source>
</evidence>
<dbReference type="GO" id="GO:0003735">
    <property type="term" value="F:structural constituent of ribosome"/>
    <property type="evidence" value="ECO:0007669"/>
    <property type="project" value="InterPro"/>
</dbReference>
<proteinExistence type="inferred from homology"/>
<dbReference type="InterPro" id="IPR012678">
    <property type="entry name" value="Ribosomal_uL23/eL15/eS24_sf"/>
</dbReference>
<dbReference type="GO" id="GO:0032543">
    <property type="term" value="P:mitochondrial translation"/>
    <property type="evidence" value="ECO:0007669"/>
    <property type="project" value="TreeGrafter"/>
</dbReference>
<comment type="similarity">
    <text evidence="1">Belongs to the universal ribosomal protein uL23 family.</text>
</comment>
<keyword evidence="3" id="KW-0687">Ribonucleoprotein</keyword>
<evidence type="ECO:0000256" key="5">
    <source>
        <dbReference type="ARBA" id="ARBA00041375"/>
    </source>
</evidence>
<dbReference type="EMBL" id="GBHO01036695">
    <property type="protein sequence ID" value="JAG06909.1"/>
    <property type="molecule type" value="Transcribed_RNA"/>
</dbReference>
<dbReference type="Gene3D" id="3.30.70.330">
    <property type="match status" value="1"/>
</dbReference>
<gene>
    <name evidence="6" type="ORF">CM83_101791</name>
</gene>